<dbReference type="InterPro" id="IPR039298">
    <property type="entry name" value="ACOT13"/>
</dbReference>
<accession>A0A5E5A106</accession>
<dbReference type="InterPro" id="IPR006683">
    <property type="entry name" value="Thioestr_dom"/>
</dbReference>
<keyword evidence="5" id="KW-1185">Reference proteome</keyword>
<evidence type="ECO:0000256" key="1">
    <source>
        <dbReference type="ARBA" id="ARBA00008324"/>
    </source>
</evidence>
<dbReference type="Pfam" id="PF03061">
    <property type="entry name" value="4HBT"/>
    <property type="match status" value="1"/>
</dbReference>
<dbReference type="InterPro" id="IPR029069">
    <property type="entry name" value="HotDog_dom_sf"/>
</dbReference>
<name>A0A5E5A106_9BURK</name>
<feature type="domain" description="Thioesterase" evidence="3">
    <location>
        <begin position="61"/>
        <end position="132"/>
    </location>
</feature>
<evidence type="ECO:0000259" key="3">
    <source>
        <dbReference type="Pfam" id="PF03061"/>
    </source>
</evidence>
<dbReference type="EMBL" id="CABPSP010000006">
    <property type="protein sequence ID" value="VVE66778.1"/>
    <property type="molecule type" value="Genomic_DNA"/>
</dbReference>
<dbReference type="InterPro" id="IPR003736">
    <property type="entry name" value="PAAI_dom"/>
</dbReference>
<dbReference type="PANTHER" id="PTHR21660:SF1">
    <property type="entry name" value="ACYL-COENZYME A THIOESTERASE 13"/>
    <property type="match status" value="1"/>
</dbReference>
<evidence type="ECO:0000313" key="4">
    <source>
        <dbReference type="EMBL" id="VVE66778.1"/>
    </source>
</evidence>
<sequence>MTMEKRIDEAQAREAFEAALQSYHQDFNTFFLLKLYGMDVTYADASCTVAMPVLDFMFNPQGSLHGGVIATLLDISMGHLLRHEVGAGATLAMNIQYTRATREGRVSATSRFSSRGRQICFLQSEARDAANVLLASATSTWKVL</sequence>
<comment type="similarity">
    <text evidence="1">Belongs to the thioesterase PaaI family.</text>
</comment>
<evidence type="ECO:0000256" key="2">
    <source>
        <dbReference type="ARBA" id="ARBA00022801"/>
    </source>
</evidence>
<dbReference type="SUPFAM" id="SSF54637">
    <property type="entry name" value="Thioesterase/thiol ester dehydrase-isomerase"/>
    <property type="match status" value="1"/>
</dbReference>
<gene>
    <name evidence="4" type="ORF">PAN31117_02384</name>
</gene>
<reference evidence="4 5" key="1">
    <citation type="submission" date="2019-08" db="EMBL/GenBank/DDBJ databases">
        <authorList>
            <person name="Peeters C."/>
        </authorList>
    </citation>
    <scope>NUCLEOTIDE SEQUENCE [LARGE SCALE GENOMIC DNA]</scope>
    <source>
        <strain evidence="4 5">LMG 31117</strain>
    </source>
</reference>
<protein>
    <submittedName>
        <fullName evidence="4">Thioesterase</fullName>
    </submittedName>
</protein>
<dbReference type="Proteomes" id="UP000383122">
    <property type="component" value="Unassembled WGS sequence"/>
</dbReference>
<dbReference type="CDD" id="cd03443">
    <property type="entry name" value="PaaI_thioesterase"/>
    <property type="match status" value="1"/>
</dbReference>
<keyword evidence="2" id="KW-0378">Hydrolase</keyword>
<dbReference type="Gene3D" id="3.10.129.10">
    <property type="entry name" value="Hotdog Thioesterase"/>
    <property type="match status" value="1"/>
</dbReference>
<proteinExistence type="inferred from homology"/>
<organism evidence="4 5">
    <name type="scientific">Pandoraea anapnoica</name>
    <dbReference type="NCBI Taxonomy" id="2508301"/>
    <lineage>
        <taxon>Bacteria</taxon>
        <taxon>Pseudomonadati</taxon>
        <taxon>Pseudomonadota</taxon>
        <taxon>Betaproteobacteria</taxon>
        <taxon>Burkholderiales</taxon>
        <taxon>Burkholderiaceae</taxon>
        <taxon>Pandoraea</taxon>
    </lineage>
</organism>
<dbReference type="GO" id="GO:0047617">
    <property type="term" value="F:fatty acyl-CoA hydrolase activity"/>
    <property type="evidence" value="ECO:0007669"/>
    <property type="project" value="InterPro"/>
</dbReference>
<dbReference type="AlphaFoldDB" id="A0A5E5A106"/>
<dbReference type="NCBIfam" id="TIGR00369">
    <property type="entry name" value="unchar_dom_1"/>
    <property type="match status" value="1"/>
</dbReference>
<dbReference type="PANTHER" id="PTHR21660">
    <property type="entry name" value="THIOESTERASE SUPERFAMILY MEMBER-RELATED"/>
    <property type="match status" value="1"/>
</dbReference>
<evidence type="ECO:0000313" key="5">
    <source>
        <dbReference type="Proteomes" id="UP000383122"/>
    </source>
</evidence>